<dbReference type="Gene3D" id="1.10.287.1490">
    <property type="match status" value="2"/>
</dbReference>
<dbReference type="PANTHER" id="PTHR11668:SF504">
    <property type="entry name" value="SERINE_THREONINE-PROTEIN PHOSPHATASE PP1 ISOZYME 6"/>
    <property type="match status" value="1"/>
</dbReference>
<sequence length="1973" mass="222339">MRFLLYFPLFLLLILIQSVGAPLVNGSSLADGEGSSPSPPNNDDLSLEEVQNKLEIAIAEVAQLQSKVDNARKALNEKQKGALVPFNEYNQSKVEWKRRKDDLDALQSSKELAELKRKAQEARKILIKAEEAFSTINKTVNDQEEELKDIEVQIKRIDQTIKDIEDTPNKLASEQATLNSVTTEIRNTITLISNLADDITTKTNDVEACDSKVTWYQSKFDAKQCSMKVKTGECAEPDRLLTEWKGKQQTAQKKLAAVLKLKLNADNKLTELNNKKITAEKNVITLTKDNKRIKQLVNAQIALKEPLEDDKNSIEPELIKARKDKEKAEEEIESAKAAKNEAESKETSYSNDELKRATEAEEFARNVMSEKEEIIKPLEGPLNKLQSDLNDLESQLSQSNKKVSALRDRLNKLTPKAASSDGLTLIISLAVISAVLVVVVIGVIVFFVKRNRKHKETITSHAPPPTEPSILPFAVEEASVKTESVPKQAKDEPKDEQKKAEVEAMRVDDLPYETDHDKIKKDHILTVIKGKEITIRKSKSKGLIMNYTTGNGSETMFSNGSKCTAQPLNDKYRSQQFPESYETMLKKIKDYDPAKYELHRTAAGRDESAHEGAPESSGVQKDDDTQPTVTKPDKEPDVTQKTITKKDVEDQPDDAEAVMIPSQRQEIVQKKPKRLIIAEDASEVPHDTGTHETGPTRPFFPTMLSKLLNTTPAYYGQLPEYLQDRVNTTRNWSYRTFEKVLLEIVAWRKGRHKSPFHLPIGDRIHVIKRALLMLAEDGPLHEIKEGKYTVRVYGDLRGNLGVFFKDSDLLGGIGSKKWREHKFVFLGNYINSEPHSVDVVMILLLIKLFYKNIVLLHGYYEEKDVNDNFGFRAMLRSQFQEHGDVLFQCINYTFSKMVYGCLIGRRLLVHSGIPNDTDPLQTKTFDKTMFSGLAEKPKLRQALLMNQPERGLTGFANARHGSAECFGETAASAFRGNSLDIIIRSGQPIEGGFEFFDDRHMVSIFSLIQPGKMNHAAVLVIEKNGEMHFSKYIDHSTTESQYRTQEESNKFKSSLPINSDKRLKCSSRATRYRITNTMRFLLYFPLPLLLILIQWVRVPIVNGSSMAYGEGTSPSPPNNDDLSLEEVQNKLDIAIAEVAQLQSKVDSARKALEDKQKEASVPFNEYNQSKTEWQRRKTYLDALQSSRELAELTRKAQEAREILIKAEEAFSTINKTVNDQEEELKDIEDQIKRINQTIKDIEDTPNKLASEQATLNSLTTEIRSTITLISNLADDITTKTNDVEACDSKVTWYQSKFDAKQCSMKVKTGECAEPDRLLTEWKGKQQKAQKKLAAVLKLKLNADNKLTELNNKKANAEKNIKSLTRDNGMINELLGAQTLIRSRLETAKTKIVEPLTQARKDKEKAEEEIESAEAAKNEAESKESSYSNDELKRATEAEEFARNVMSEKEEIIKPLEGPLNKLQSDLNDLESQLSQSNKKVSALRDRLNKLTPKAASTDSTTIVCAVIFSVVLVAIVIGLMVFLKRRNKHNKDITTARLSHSDFPPTEPSVLKFLDEVTAIDMSTADPPKEKPLKVEFETMNVNDLPTATEFDNFKKKHIQKTIKGDTITFIRNKNNTITMNYETIYGNNVHNGSTKSCLNHKEYSLSGADPDIKKQSNSAQRVAGLFDGEVSQVEPIKIKEESAASLGQIKHAEEHFDDQMLCRGQAGKDESGTGDRSESSGPRHDETTQTTVTKLHSESTQNTDTKQETTGTHAEAAVKIPSEKQEEKEGEESAVSKGTKVHQGEDLSRSGPEACRTTAPTGEHPRPHTQLPRYSNKRIVPTRKWKPEHLVDTLLEIIDYYKHSNTKQPFQMNMGDRRLLIDKATQKLKDEPVLVEKKYGKNTTRVYGDLRGNLSVFLKDSDSLGGVGSKEWEKHKFVCAHSVDIVMILLLLKLCFSENIFLIRGHLELLDVNEKLGFHGMLIREFGDEEAC</sequence>
<feature type="region of interest" description="Disordered" evidence="2">
    <location>
        <begin position="1397"/>
        <end position="1433"/>
    </location>
</feature>
<feature type="compositionally biased region" description="Basic and acidic residues" evidence="2">
    <location>
        <begin position="1705"/>
        <end position="1728"/>
    </location>
</feature>
<keyword evidence="3" id="KW-0472">Membrane</keyword>
<feature type="compositionally biased region" description="Basic and acidic residues" evidence="2">
    <location>
        <begin position="602"/>
        <end position="613"/>
    </location>
</feature>
<feature type="transmembrane region" description="Helical" evidence="3">
    <location>
        <begin position="423"/>
        <end position="448"/>
    </location>
</feature>
<dbReference type="InterPro" id="IPR050341">
    <property type="entry name" value="PP1_catalytic_subunit"/>
</dbReference>
<feature type="region of interest" description="Disordered" evidence="2">
    <location>
        <begin position="1705"/>
        <end position="1814"/>
    </location>
</feature>
<dbReference type="InterPro" id="IPR006186">
    <property type="entry name" value="Ser/Thr-sp_prot-phosphatase"/>
</dbReference>
<feature type="compositionally biased region" description="Basic and acidic residues" evidence="2">
    <location>
        <begin position="631"/>
        <end position="649"/>
    </location>
</feature>
<feature type="region of interest" description="Disordered" evidence="2">
    <location>
        <begin position="482"/>
        <end position="506"/>
    </location>
</feature>
<feature type="transmembrane region" description="Helical" evidence="3">
    <location>
        <begin position="1500"/>
        <end position="1523"/>
    </location>
</feature>
<dbReference type="CDD" id="cd00144">
    <property type="entry name" value="MPP_PPP_family"/>
    <property type="match status" value="1"/>
</dbReference>
<feature type="compositionally biased region" description="Basic and acidic residues" evidence="2">
    <location>
        <begin position="488"/>
        <end position="506"/>
    </location>
</feature>
<feature type="coiled-coil region" evidence="1">
    <location>
        <begin position="1339"/>
        <end position="1366"/>
    </location>
</feature>
<feature type="region of interest" description="Disordered" evidence="2">
    <location>
        <begin position="602"/>
        <end position="655"/>
    </location>
</feature>
<dbReference type="PANTHER" id="PTHR11668">
    <property type="entry name" value="SERINE/THREONINE PROTEIN PHOSPHATASE"/>
    <property type="match status" value="1"/>
</dbReference>
<keyword evidence="3" id="KW-0812">Transmembrane</keyword>
<reference evidence="6" key="2">
    <citation type="submission" date="2022-06" db="UniProtKB">
        <authorList>
            <consortium name="EnsemblMetazoa"/>
        </authorList>
    </citation>
    <scope>IDENTIFICATION</scope>
    <source>
        <strain evidence="6">PS312</strain>
    </source>
</reference>
<dbReference type="Proteomes" id="UP000005239">
    <property type="component" value="Unassembled WGS sequence"/>
</dbReference>
<gene>
    <name evidence="6" type="primary">WBGene00110663</name>
</gene>
<feature type="compositionally biased region" description="Polar residues" evidence="2">
    <location>
        <begin position="1729"/>
        <end position="1753"/>
    </location>
</feature>
<dbReference type="EnsemblMetazoa" id="PPA21109.1">
    <property type="protein sequence ID" value="PPA21109.1"/>
    <property type="gene ID" value="WBGene00110663"/>
</dbReference>
<feature type="signal peptide" evidence="4">
    <location>
        <begin position="1"/>
        <end position="26"/>
    </location>
</feature>
<organism evidence="6 7">
    <name type="scientific">Pristionchus pacificus</name>
    <name type="common">Parasitic nematode worm</name>
    <dbReference type="NCBI Taxonomy" id="54126"/>
    <lineage>
        <taxon>Eukaryota</taxon>
        <taxon>Metazoa</taxon>
        <taxon>Ecdysozoa</taxon>
        <taxon>Nematoda</taxon>
        <taxon>Chromadorea</taxon>
        <taxon>Rhabditida</taxon>
        <taxon>Rhabditina</taxon>
        <taxon>Diplogasteromorpha</taxon>
        <taxon>Diplogasteroidea</taxon>
        <taxon>Neodiplogasteridae</taxon>
        <taxon>Pristionchus</taxon>
    </lineage>
</organism>
<dbReference type="GO" id="GO:0005634">
    <property type="term" value="C:nucleus"/>
    <property type="evidence" value="ECO:0000318"/>
    <property type="project" value="GO_Central"/>
</dbReference>
<feature type="compositionally biased region" description="Basic and acidic residues" evidence="2">
    <location>
        <begin position="1413"/>
        <end position="1433"/>
    </location>
</feature>
<evidence type="ECO:0000313" key="6">
    <source>
        <dbReference type="EnsemblMetazoa" id="PPA21109.1"/>
    </source>
</evidence>
<protein>
    <submittedName>
        <fullName evidence="6">SER_THR_PHOSPHATASE domain-containing protein</fullName>
    </submittedName>
</protein>
<dbReference type="GO" id="GO:0004722">
    <property type="term" value="F:protein serine/threonine phosphatase activity"/>
    <property type="evidence" value="ECO:0000318"/>
    <property type="project" value="GO_Central"/>
</dbReference>
<feature type="coiled-coil region" evidence="1">
    <location>
        <begin position="47"/>
        <end position="167"/>
    </location>
</feature>
<keyword evidence="3" id="KW-1133">Transmembrane helix</keyword>
<keyword evidence="7" id="KW-1185">Reference proteome</keyword>
<name>A0A8R1YIQ4_PRIPA</name>
<keyword evidence="4" id="KW-0732">Signal</keyword>
<feature type="transmembrane region" description="Helical" evidence="3">
    <location>
        <begin position="1080"/>
        <end position="1096"/>
    </location>
</feature>
<evidence type="ECO:0000313" key="7">
    <source>
        <dbReference type="Proteomes" id="UP000005239"/>
    </source>
</evidence>
<evidence type="ECO:0000256" key="1">
    <source>
        <dbReference type="SAM" id="Coils"/>
    </source>
</evidence>
<feature type="coiled-coil region" evidence="1">
    <location>
        <begin position="382"/>
        <end position="409"/>
    </location>
</feature>
<feature type="domain" description="Serine/threonine specific protein phosphatases" evidence="5">
    <location>
        <begin position="758"/>
        <end position="1036"/>
    </location>
</feature>
<dbReference type="SMART" id="SM00156">
    <property type="entry name" value="PP2Ac"/>
    <property type="match status" value="1"/>
</dbReference>
<feature type="coiled-coil region" evidence="1">
    <location>
        <begin position="1459"/>
        <end position="1486"/>
    </location>
</feature>
<keyword evidence="1" id="KW-0175">Coiled coil</keyword>
<dbReference type="InterPro" id="IPR029052">
    <property type="entry name" value="Metallo-depent_PP-like"/>
</dbReference>
<dbReference type="PRINTS" id="PR00114">
    <property type="entry name" value="STPHPHTASE"/>
</dbReference>
<evidence type="ECO:0000256" key="4">
    <source>
        <dbReference type="SAM" id="SignalP"/>
    </source>
</evidence>
<feature type="coiled-coil region" evidence="1">
    <location>
        <begin position="1124"/>
        <end position="1244"/>
    </location>
</feature>
<dbReference type="SUPFAM" id="SSF56300">
    <property type="entry name" value="Metallo-dependent phosphatases"/>
    <property type="match status" value="2"/>
</dbReference>
<evidence type="ECO:0000256" key="3">
    <source>
        <dbReference type="SAM" id="Phobius"/>
    </source>
</evidence>
<dbReference type="CDD" id="cd12087">
    <property type="entry name" value="TM_EGFR-like"/>
    <property type="match status" value="1"/>
</dbReference>
<accession>A0A8R1YIQ4</accession>
<proteinExistence type="predicted"/>
<feature type="chain" id="PRO_5035937434" evidence="4">
    <location>
        <begin position="27"/>
        <end position="1973"/>
    </location>
</feature>
<dbReference type="Gene3D" id="3.60.21.10">
    <property type="match status" value="2"/>
</dbReference>
<evidence type="ECO:0000259" key="5">
    <source>
        <dbReference type="SMART" id="SM00156"/>
    </source>
</evidence>
<dbReference type="GO" id="GO:0005737">
    <property type="term" value="C:cytoplasm"/>
    <property type="evidence" value="ECO:0000318"/>
    <property type="project" value="GO_Central"/>
</dbReference>
<evidence type="ECO:0000256" key="2">
    <source>
        <dbReference type="SAM" id="MobiDB-lite"/>
    </source>
</evidence>
<feature type="region of interest" description="Disordered" evidence="2">
    <location>
        <begin position="320"/>
        <end position="354"/>
    </location>
</feature>
<reference evidence="7" key="1">
    <citation type="journal article" date="2008" name="Nat. Genet.">
        <title>The Pristionchus pacificus genome provides a unique perspective on nematode lifestyle and parasitism.</title>
        <authorList>
            <person name="Dieterich C."/>
            <person name="Clifton S.W."/>
            <person name="Schuster L.N."/>
            <person name="Chinwalla A."/>
            <person name="Delehaunty K."/>
            <person name="Dinkelacker I."/>
            <person name="Fulton L."/>
            <person name="Fulton R."/>
            <person name="Godfrey J."/>
            <person name="Minx P."/>
            <person name="Mitreva M."/>
            <person name="Roeseler W."/>
            <person name="Tian H."/>
            <person name="Witte H."/>
            <person name="Yang S.P."/>
            <person name="Wilson R.K."/>
            <person name="Sommer R.J."/>
        </authorList>
    </citation>
    <scope>NUCLEOTIDE SEQUENCE [LARGE SCALE GENOMIC DNA]</scope>
    <source>
        <strain evidence="7">PS312</strain>
    </source>
</reference>